<dbReference type="SMART" id="SM00661">
    <property type="entry name" value="RPOL9"/>
    <property type="match status" value="1"/>
</dbReference>
<comment type="caution">
    <text evidence="2">The sequence shown here is derived from an EMBL/GenBank/DDBJ whole genome shotgun (WGS) entry which is preliminary data.</text>
</comment>
<proteinExistence type="predicted"/>
<evidence type="ECO:0000313" key="2">
    <source>
        <dbReference type="EMBL" id="KAF8885223.1"/>
    </source>
</evidence>
<dbReference type="EMBL" id="JADNYJ010000103">
    <property type="protein sequence ID" value="KAF8885223.1"/>
    <property type="molecule type" value="Genomic_DNA"/>
</dbReference>
<accession>A0A9P5TKA1</accession>
<dbReference type="Pfam" id="PF02150">
    <property type="entry name" value="Zn_ribbon_RPB9"/>
    <property type="match status" value="1"/>
</dbReference>
<evidence type="ECO:0000313" key="3">
    <source>
        <dbReference type="Proteomes" id="UP000724874"/>
    </source>
</evidence>
<dbReference type="InterPro" id="IPR001529">
    <property type="entry name" value="Zn_ribbon_RPB9"/>
</dbReference>
<protein>
    <recommendedName>
        <fullName evidence="1">DNA-directed RNA polymerase II subunit RPB9-like zinc ribbon domain-containing protein</fullName>
    </recommendedName>
</protein>
<keyword evidence="3" id="KW-1185">Reference proteome</keyword>
<organism evidence="2 3">
    <name type="scientific">Gymnopilus junonius</name>
    <name type="common">Spectacular rustgill mushroom</name>
    <name type="synonym">Gymnopilus spectabilis subsp. junonius</name>
    <dbReference type="NCBI Taxonomy" id="109634"/>
    <lineage>
        <taxon>Eukaryota</taxon>
        <taxon>Fungi</taxon>
        <taxon>Dikarya</taxon>
        <taxon>Basidiomycota</taxon>
        <taxon>Agaricomycotina</taxon>
        <taxon>Agaricomycetes</taxon>
        <taxon>Agaricomycetidae</taxon>
        <taxon>Agaricales</taxon>
        <taxon>Agaricineae</taxon>
        <taxon>Hymenogastraceae</taxon>
        <taxon>Gymnopilus</taxon>
    </lineage>
</organism>
<evidence type="ECO:0000259" key="1">
    <source>
        <dbReference type="SMART" id="SM00661"/>
    </source>
</evidence>
<dbReference type="Proteomes" id="UP000724874">
    <property type="component" value="Unassembled WGS sequence"/>
</dbReference>
<dbReference type="AlphaFoldDB" id="A0A9P5TKA1"/>
<feature type="domain" description="DNA-directed RNA polymerase II subunit RPB9-like zinc ribbon" evidence="1">
    <location>
        <begin position="12"/>
        <end position="62"/>
    </location>
</feature>
<dbReference type="OrthoDB" id="10056816at2759"/>
<sequence>MSSNAHKVGSLLFCPDCGTLLSLPKDGETFVACDQCGREEPASSYENVIITTRSAPEAFPSALRQKRKIQTKLHETGDQGTLVSEKCPACGHLEAYSKVMQVRVCDAEQERDINDCDCSYGVRTRDRRVHHAKRMAGKQLDYTYTPTEQKRATMPKPPSVLARRATRGSLSEKLSFGRLGGVRLCIGLVRAQHIRGKVEGECKGRQQKECCDERQQGSGHAGGEGGQGVMECLQDISG</sequence>
<reference evidence="2" key="1">
    <citation type="submission" date="2020-11" db="EMBL/GenBank/DDBJ databases">
        <authorList>
            <consortium name="DOE Joint Genome Institute"/>
            <person name="Ahrendt S."/>
            <person name="Riley R."/>
            <person name="Andreopoulos W."/>
            <person name="LaButti K."/>
            <person name="Pangilinan J."/>
            <person name="Ruiz-duenas F.J."/>
            <person name="Barrasa J.M."/>
            <person name="Sanchez-Garcia M."/>
            <person name="Camarero S."/>
            <person name="Miyauchi S."/>
            <person name="Serrano A."/>
            <person name="Linde D."/>
            <person name="Babiker R."/>
            <person name="Drula E."/>
            <person name="Ayuso-Fernandez I."/>
            <person name="Pacheco R."/>
            <person name="Padilla G."/>
            <person name="Ferreira P."/>
            <person name="Barriuso J."/>
            <person name="Kellner H."/>
            <person name="Castanera R."/>
            <person name="Alfaro M."/>
            <person name="Ramirez L."/>
            <person name="Pisabarro A.G."/>
            <person name="Kuo A."/>
            <person name="Tritt A."/>
            <person name="Lipzen A."/>
            <person name="He G."/>
            <person name="Yan M."/>
            <person name="Ng V."/>
            <person name="Cullen D."/>
            <person name="Martin F."/>
            <person name="Rosso M.-N."/>
            <person name="Henrissat B."/>
            <person name="Hibbett D."/>
            <person name="Martinez A.T."/>
            <person name="Grigoriev I.V."/>
        </authorList>
    </citation>
    <scope>NUCLEOTIDE SEQUENCE</scope>
    <source>
        <strain evidence="2">AH 44721</strain>
    </source>
</reference>
<dbReference type="GO" id="GO:0006351">
    <property type="term" value="P:DNA-templated transcription"/>
    <property type="evidence" value="ECO:0007669"/>
    <property type="project" value="InterPro"/>
</dbReference>
<gene>
    <name evidence="2" type="ORF">CPB84DRAFT_1788449</name>
</gene>
<name>A0A9P5TKA1_GYMJU</name>